<gene>
    <name evidence="1" type="ORF">A2961_04085</name>
</gene>
<accession>A0A1F8BC41</accession>
<protein>
    <submittedName>
        <fullName evidence="1">Uncharacterized protein</fullName>
    </submittedName>
</protein>
<dbReference type="Proteomes" id="UP000177082">
    <property type="component" value="Unassembled WGS sequence"/>
</dbReference>
<evidence type="ECO:0000313" key="2">
    <source>
        <dbReference type="Proteomes" id="UP000177082"/>
    </source>
</evidence>
<dbReference type="EMBL" id="MGHF01000035">
    <property type="protein sequence ID" value="OGM61611.1"/>
    <property type="molecule type" value="Genomic_DNA"/>
</dbReference>
<evidence type="ECO:0000313" key="1">
    <source>
        <dbReference type="EMBL" id="OGM61611.1"/>
    </source>
</evidence>
<comment type="caution">
    <text evidence="1">The sequence shown here is derived from an EMBL/GenBank/DDBJ whole genome shotgun (WGS) entry which is preliminary data.</text>
</comment>
<reference evidence="1 2" key="1">
    <citation type="journal article" date="2016" name="Nat. Commun.">
        <title>Thousands of microbial genomes shed light on interconnected biogeochemical processes in an aquifer system.</title>
        <authorList>
            <person name="Anantharaman K."/>
            <person name="Brown C.T."/>
            <person name="Hug L.A."/>
            <person name="Sharon I."/>
            <person name="Castelle C.J."/>
            <person name="Probst A.J."/>
            <person name="Thomas B.C."/>
            <person name="Singh A."/>
            <person name="Wilkins M.J."/>
            <person name="Karaoz U."/>
            <person name="Brodie E.L."/>
            <person name="Williams K.H."/>
            <person name="Hubbard S.S."/>
            <person name="Banfield J.F."/>
        </authorList>
    </citation>
    <scope>NUCLEOTIDE SEQUENCE [LARGE SCALE GENOMIC DNA]</scope>
</reference>
<dbReference type="AlphaFoldDB" id="A0A1F8BC41"/>
<sequence length="94" mass="10448">MRMDEAVKPISKGNVGVSVNLDTTPILYTDNIHIMTNSDGVILEVRQRLGGANWTRVVARIGMSREHAKKFVDKLGKLLVMTEGRIKTGKDKLN</sequence>
<name>A0A1F8BC41_9BACT</name>
<proteinExistence type="predicted"/>
<organism evidence="1 2">
    <name type="scientific">Candidatus Woesebacteria bacterium RIFCSPLOWO2_01_FULL_39_21</name>
    <dbReference type="NCBI Taxonomy" id="1802519"/>
    <lineage>
        <taxon>Bacteria</taxon>
        <taxon>Candidatus Woeseibacteriota</taxon>
    </lineage>
</organism>
<dbReference type="STRING" id="1802519.A2961_04085"/>